<dbReference type="Gene3D" id="1.10.1410.10">
    <property type="match status" value="1"/>
</dbReference>
<feature type="domain" description="Poly(A) RNA polymerase mitochondrial-like central palm" evidence="1">
    <location>
        <begin position="37"/>
        <end position="178"/>
    </location>
</feature>
<dbReference type="Proteomes" id="UP000826271">
    <property type="component" value="Unassembled WGS sequence"/>
</dbReference>
<accession>A0AAV6Y723</accession>
<proteinExistence type="predicted"/>
<dbReference type="GO" id="GO:0016779">
    <property type="term" value="F:nucleotidyltransferase activity"/>
    <property type="evidence" value="ECO:0007669"/>
    <property type="project" value="TreeGrafter"/>
</dbReference>
<evidence type="ECO:0000313" key="3">
    <source>
        <dbReference type="Proteomes" id="UP000826271"/>
    </source>
</evidence>
<dbReference type="PANTHER" id="PTHR12271:SF134">
    <property type="entry name" value="NUCLEOTIDYLTRANSFERASE FAMILY PROTEIN"/>
    <property type="match status" value="1"/>
</dbReference>
<dbReference type="PANTHER" id="PTHR12271">
    <property type="entry name" value="POLY A POLYMERASE CID PAP -RELATED"/>
    <property type="match status" value="1"/>
</dbReference>
<comment type="caution">
    <text evidence="2">The sequence shown here is derived from an EMBL/GenBank/DDBJ whole genome shotgun (WGS) entry which is preliminary data.</text>
</comment>
<evidence type="ECO:0000259" key="1">
    <source>
        <dbReference type="Pfam" id="PF22600"/>
    </source>
</evidence>
<evidence type="ECO:0000313" key="2">
    <source>
        <dbReference type="EMBL" id="KAG8390971.1"/>
    </source>
</evidence>
<dbReference type="SUPFAM" id="SSF81301">
    <property type="entry name" value="Nucleotidyltransferase"/>
    <property type="match status" value="1"/>
</dbReference>
<dbReference type="SUPFAM" id="SSF81631">
    <property type="entry name" value="PAP/OAS1 substrate-binding domain"/>
    <property type="match status" value="1"/>
</dbReference>
<dbReference type="GO" id="GO:0031123">
    <property type="term" value="P:RNA 3'-end processing"/>
    <property type="evidence" value="ECO:0007669"/>
    <property type="project" value="TreeGrafter"/>
</dbReference>
<dbReference type="AlphaFoldDB" id="A0AAV6Y723"/>
<sequence length="535" mass="59383">MALRAKVLQKKAEKFEVKKLQVHRVTKEQASALEPLLQDVYSNRRPKPIDYEVRRDLIRVFNEIAKEIYDNSNDIPVVVEFGSFVMDLFSTTSDLDLSVNFNTNAVAFSRERKIQTLRKFAKKLYAIQSKGHVCGVLPITTAKVPILKCVDRGTGVECDISVENRDGILKSQIIHIISSIDERFPKLSFLMKTWAKAHNINSSKDKTLNSLSIILLVAFHLQTRDPPVLPPFSAIFKDGTDPATVVKSLPNFVNYGKRNRESLAELFVTLLIKLSSVEKLWSKGLCASTFDGYWTSKTYDSKVAFISVEDFTDRSQNVARAVGQTEVKQIYKCIDTSIRHIFSFMGGQIGVKVRELLFGQDGIPTPIPRNSHPIGVPSQANHARRVVTGKRRKQGMAPDSVYTNRITPLDSSVKRMRTDEVGWGGIPNGSWGAAHVESRVLTQQALPSDPTGRQQFIGGWGEVKQPTEGGWGVTQQSSAGGWRTNIQLGWGVNTQPNSGDWGVTHQPGTGGWGGNQQHIARGWGGTSNALWKADP</sequence>
<dbReference type="InterPro" id="IPR054708">
    <property type="entry name" value="MTPAP-like_central"/>
</dbReference>
<protein>
    <recommendedName>
        <fullName evidence="1">Poly(A) RNA polymerase mitochondrial-like central palm domain-containing protein</fullName>
    </recommendedName>
</protein>
<dbReference type="InterPro" id="IPR043519">
    <property type="entry name" value="NT_sf"/>
</dbReference>
<keyword evidence="3" id="KW-1185">Reference proteome</keyword>
<dbReference type="Gene3D" id="3.30.460.10">
    <property type="entry name" value="Beta Polymerase, domain 2"/>
    <property type="match status" value="1"/>
</dbReference>
<dbReference type="EMBL" id="WHWC01000001">
    <property type="protein sequence ID" value="KAG8390971.1"/>
    <property type="molecule type" value="Genomic_DNA"/>
</dbReference>
<dbReference type="Pfam" id="PF22600">
    <property type="entry name" value="MTPAP-like_central"/>
    <property type="match status" value="1"/>
</dbReference>
<dbReference type="CDD" id="cd05402">
    <property type="entry name" value="NT_PAP_TUTase"/>
    <property type="match status" value="1"/>
</dbReference>
<name>A0AAV6Y723_9LAMI</name>
<reference evidence="2" key="1">
    <citation type="submission" date="2019-10" db="EMBL/GenBank/DDBJ databases">
        <authorList>
            <person name="Zhang R."/>
            <person name="Pan Y."/>
            <person name="Wang J."/>
            <person name="Ma R."/>
            <person name="Yu S."/>
        </authorList>
    </citation>
    <scope>NUCLEOTIDE SEQUENCE</scope>
    <source>
        <strain evidence="2">LA-IB0</strain>
        <tissue evidence="2">Leaf</tissue>
    </source>
</reference>
<gene>
    <name evidence="2" type="ORF">BUALT_Bualt01G0138900</name>
</gene>
<organism evidence="2 3">
    <name type="scientific">Buddleja alternifolia</name>
    <dbReference type="NCBI Taxonomy" id="168488"/>
    <lineage>
        <taxon>Eukaryota</taxon>
        <taxon>Viridiplantae</taxon>
        <taxon>Streptophyta</taxon>
        <taxon>Embryophyta</taxon>
        <taxon>Tracheophyta</taxon>
        <taxon>Spermatophyta</taxon>
        <taxon>Magnoliopsida</taxon>
        <taxon>eudicotyledons</taxon>
        <taxon>Gunneridae</taxon>
        <taxon>Pentapetalae</taxon>
        <taxon>asterids</taxon>
        <taxon>lamiids</taxon>
        <taxon>Lamiales</taxon>
        <taxon>Scrophulariaceae</taxon>
        <taxon>Buddlejeae</taxon>
        <taxon>Buddleja</taxon>
    </lineage>
</organism>